<protein>
    <recommendedName>
        <fullName evidence="9">Transmembrane protein 45B</fullName>
    </recommendedName>
</protein>
<reference evidence="7 8" key="1">
    <citation type="submission" date="2024-08" db="EMBL/GenBank/DDBJ databases">
        <authorList>
            <person name="Cucini C."/>
            <person name="Frati F."/>
        </authorList>
    </citation>
    <scope>NUCLEOTIDE SEQUENCE [LARGE SCALE GENOMIC DNA]</scope>
</reference>
<evidence type="ECO:0008006" key="9">
    <source>
        <dbReference type="Google" id="ProtNLM"/>
    </source>
</evidence>
<name>A0ABP1PUJ1_9HEXA</name>
<comment type="caution">
    <text evidence="7">The sequence shown here is derived from an EMBL/GenBank/DDBJ whole genome shotgun (WGS) entry which is preliminary data.</text>
</comment>
<dbReference type="EMBL" id="CAXLJM020000013">
    <property type="protein sequence ID" value="CAL8077943.1"/>
    <property type="molecule type" value="Genomic_DNA"/>
</dbReference>
<keyword evidence="3 6" id="KW-0812">Transmembrane</keyword>
<evidence type="ECO:0000256" key="3">
    <source>
        <dbReference type="ARBA" id="ARBA00022692"/>
    </source>
</evidence>
<feature type="transmembrane region" description="Helical" evidence="6">
    <location>
        <begin position="226"/>
        <end position="250"/>
    </location>
</feature>
<accession>A0ABP1PUJ1</accession>
<feature type="transmembrane region" description="Helical" evidence="6">
    <location>
        <begin position="186"/>
        <end position="206"/>
    </location>
</feature>
<feature type="transmembrane region" description="Helical" evidence="6">
    <location>
        <begin position="62"/>
        <end position="84"/>
    </location>
</feature>
<gene>
    <name evidence="7" type="ORF">ODALV1_LOCUS3965</name>
</gene>
<evidence type="ECO:0000313" key="7">
    <source>
        <dbReference type="EMBL" id="CAL8077943.1"/>
    </source>
</evidence>
<dbReference type="Proteomes" id="UP001642540">
    <property type="component" value="Unassembled WGS sequence"/>
</dbReference>
<keyword evidence="8" id="KW-1185">Reference proteome</keyword>
<dbReference type="InterPro" id="IPR006904">
    <property type="entry name" value="DUF716"/>
</dbReference>
<organism evidence="7 8">
    <name type="scientific">Orchesella dallaii</name>
    <dbReference type="NCBI Taxonomy" id="48710"/>
    <lineage>
        <taxon>Eukaryota</taxon>
        <taxon>Metazoa</taxon>
        <taxon>Ecdysozoa</taxon>
        <taxon>Arthropoda</taxon>
        <taxon>Hexapoda</taxon>
        <taxon>Collembola</taxon>
        <taxon>Entomobryomorpha</taxon>
        <taxon>Entomobryoidea</taxon>
        <taxon>Orchesellidae</taxon>
        <taxon>Orchesellinae</taxon>
        <taxon>Orchesella</taxon>
    </lineage>
</organism>
<evidence type="ECO:0000256" key="2">
    <source>
        <dbReference type="ARBA" id="ARBA00006948"/>
    </source>
</evidence>
<sequence length="291" mass="32572">MSQFAGYVLPGSVFIAFGLKWSLDAAADPKLPGEDHLEDIRSSRGGRSQQYRKRKCCRLKNWPMEGIIKLTITAVGIAASVTAAYPNGELKFVGDILYATVYLFFAISGLVDVLVFYCPYTMPYGLDKFTLALAFAIEGLMFRLHLGHQAFMEQHVHVLLVYAIFSCAFASLVEIVLPWSRLVKFALSFFTLVHGSWYIQSGFILYSPTQGTPIAWTSSDDYNSALIWISLTFAWHCGGAFIIMLILMALSRKRNPPPPQHIEAFEPEPSSHSHTMTIPHCQLSSFMDLKV</sequence>
<evidence type="ECO:0000313" key="8">
    <source>
        <dbReference type="Proteomes" id="UP001642540"/>
    </source>
</evidence>
<feature type="transmembrane region" description="Helical" evidence="6">
    <location>
        <begin position="129"/>
        <end position="146"/>
    </location>
</feature>
<keyword evidence="4 6" id="KW-1133">Transmembrane helix</keyword>
<proteinExistence type="inferred from homology"/>
<dbReference type="Pfam" id="PF04819">
    <property type="entry name" value="DUF716"/>
    <property type="match status" value="1"/>
</dbReference>
<feature type="transmembrane region" description="Helical" evidence="6">
    <location>
        <begin position="96"/>
        <end position="117"/>
    </location>
</feature>
<evidence type="ECO:0000256" key="1">
    <source>
        <dbReference type="ARBA" id="ARBA00004141"/>
    </source>
</evidence>
<dbReference type="InterPro" id="IPR042127">
    <property type="entry name" value="TMEM45"/>
</dbReference>
<evidence type="ECO:0000256" key="4">
    <source>
        <dbReference type="ARBA" id="ARBA00022989"/>
    </source>
</evidence>
<dbReference type="PANTHER" id="PTHR16007:SF15">
    <property type="entry name" value="TRANSMEMBRANE PROTEIN 45B"/>
    <property type="match status" value="1"/>
</dbReference>
<comment type="similarity">
    <text evidence="2">Belongs to the TMEM45 family.</text>
</comment>
<evidence type="ECO:0000256" key="5">
    <source>
        <dbReference type="ARBA" id="ARBA00023136"/>
    </source>
</evidence>
<dbReference type="PANTHER" id="PTHR16007">
    <property type="entry name" value="EPIDIDYMAL MEMBRANE PROTEIN E9-RELATED"/>
    <property type="match status" value="1"/>
</dbReference>
<comment type="subcellular location">
    <subcellularLocation>
        <location evidence="1">Membrane</location>
        <topology evidence="1">Multi-pass membrane protein</topology>
    </subcellularLocation>
</comment>
<keyword evidence="5 6" id="KW-0472">Membrane</keyword>
<evidence type="ECO:0000256" key="6">
    <source>
        <dbReference type="SAM" id="Phobius"/>
    </source>
</evidence>
<feature type="transmembrane region" description="Helical" evidence="6">
    <location>
        <begin position="158"/>
        <end position="179"/>
    </location>
</feature>